<dbReference type="InterPro" id="IPR013780">
    <property type="entry name" value="Glyco_hydro_b"/>
</dbReference>
<dbReference type="GO" id="GO:0004553">
    <property type="term" value="F:hydrolase activity, hydrolyzing O-glycosyl compounds"/>
    <property type="evidence" value="ECO:0007669"/>
    <property type="project" value="InterPro"/>
</dbReference>
<dbReference type="InterPro" id="IPR052066">
    <property type="entry name" value="Glycosphingolipid_Hydrolases"/>
</dbReference>
<evidence type="ECO:0000259" key="6">
    <source>
        <dbReference type="Pfam" id="PF18564"/>
    </source>
</evidence>
<organism evidence="7 8">
    <name type="scientific">Corynebacterium pseudokroppenstedtii</name>
    <dbReference type="NCBI Taxonomy" id="2804917"/>
    <lineage>
        <taxon>Bacteria</taxon>
        <taxon>Bacillati</taxon>
        <taxon>Actinomycetota</taxon>
        <taxon>Actinomycetes</taxon>
        <taxon>Mycobacteriales</taxon>
        <taxon>Corynebacteriaceae</taxon>
        <taxon>Corynebacterium</taxon>
    </lineage>
</organism>
<evidence type="ECO:0000313" key="7">
    <source>
        <dbReference type="EMBL" id="WPF24539.1"/>
    </source>
</evidence>
<dbReference type="PANTHER" id="PTHR31308:SF3">
    <property type="entry name" value="ENDOGLYCOCERAMIDASE"/>
    <property type="match status" value="1"/>
</dbReference>
<feature type="domain" description="Glycoside hydrolase family 5 C-terminal" evidence="6">
    <location>
        <begin position="452"/>
        <end position="534"/>
    </location>
</feature>
<evidence type="ECO:0000256" key="1">
    <source>
        <dbReference type="ARBA" id="ARBA00005641"/>
    </source>
</evidence>
<proteinExistence type="inferred from homology"/>
<evidence type="ECO:0000313" key="8">
    <source>
        <dbReference type="Proteomes" id="UP001174314"/>
    </source>
</evidence>
<sequence length="538" mass="57636">MKTHFPGVLPSPSSSPAPHIRASLATRTRGLVATHSRALFAIIAATVLVASAMTFLPRTALAGSQQEPASITARGHIGQSGKWYTDGSGRAVLTQGVNMVYKHPPYTAEAGGFNEDDADWLAKEGFDSVRLGIIWKAVEPEPGQYDDTYLDSIANTVTMLSKRGIMTLIDAHQDMYNEKFEGEFAPDWAVIDDGLPSLLKVGFPTNQAVNIGLIRAYDNFLTNKPGPGGVGLQERYAAMWKHVAEKMGSLPGMMGYDIMNEPWPGSAYPLCYLALGDCGAATQHLDALHQKAADSITAADPQAIVHYEPYSMWNMGFNTRPTAPRVPASAGTALSWHVYCPTNAIAGTYTGCTIPDGITFNNADKVSAANNSATLLSEFGATDDADTLLGVTNLARQHLTGWQYWSYCGCDDPTTQNQKEQGIVADPTVGGPVTADAVNKDKLAIVAAPHLRAAAGTPTSTHWDPKAKTYTASWTTDRVDGKRTFDKDITSEVVVPTVNYPNGFTINVEGGTAEVAKDGTTVHVTAQDKNVRITITPK</sequence>
<dbReference type="GO" id="GO:0000272">
    <property type="term" value="P:polysaccharide catabolic process"/>
    <property type="evidence" value="ECO:0007669"/>
    <property type="project" value="InterPro"/>
</dbReference>
<dbReference type="GO" id="GO:0016042">
    <property type="term" value="P:lipid catabolic process"/>
    <property type="evidence" value="ECO:0007669"/>
    <property type="project" value="UniProtKB-ARBA"/>
</dbReference>
<keyword evidence="2 4" id="KW-0378">Hydrolase</keyword>
<evidence type="ECO:0000256" key="2">
    <source>
        <dbReference type="ARBA" id="ARBA00022801"/>
    </source>
</evidence>
<gene>
    <name evidence="7" type="ORF">Q0N40_08360</name>
</gene>
<dbReference type="SUPFAM" id="SSF51445">
    <property type="entry name" value="(Trans)glycosidases"/>
    <property type="match status" value="1"/>
</dbReference>
<name>A0AAU0PW74_9CORY</name>
<dbReference type="InterPro" id="IPR001547">
    <property type="entry name" value="Glyco_hydro_5"/>
</dbReference>
<dbReference type="AlphaFoldDB" id="A0AAU0PW74"/>
<feature type="domain" description="Glycoside hydrolase family 5" evidence="5">
    <location>
        <begin position="94"/>
        <end position="408"/>
    </location>
</feature>
<accession>A0AAU0PW74</accession>
<dbReference type="Pfam" id="PF00150">
    <property type="entry name" value="Cellulase"/>
    <property type="match status" value="1"/>
</dbReference>
<dbReference type="InterPro" id="IPR017853">
    <property type="entry name" value="GH"/>
</dbReference>
<protein>
    <submittedName>
        <fullName evidence="7">Cellulase family glycosylhydrolase</fullName>
    </submittedName>
</protein>
<dbReference type="RefSeq" id="WP_236883102.1">
    <property type="nucleotide sequence ID" value="NZ_CP137757.1"/>
</dbReference>
<dbReference type="Gene3D" id="3.20.20.80">
    <property type="entry name" value="Glycosidases"/>
    <property type="match status" value="1"/>
</dbReference>
<dbReference type="Pfam" id="PF18564">
    <property type="entry name" value="Glyco_hydro_5_C"/>
    <property type="match status" value="1"/>
</dbReference>
<dbReference type="Gene3D" id="2.60.40.1180">
    <property type="entry name" value="Golgi alpha-mannosidase II"/>
    <property type="match status" value="1"/>
</dbReference>
<dbReference type="Proteomes" id="UP001174314">
    <property type="component" value="Chromosome"/>
</dbReference>
<reference evidence="7 8" key="1">
    <citation type="submission" date="2023-10" db="EMBL/GenBank/DDBJ databases">
        <title>complete genome sequence of Corynebacterium pseudokroppenstedtii P15-C1.</title>
        <authorList>
            <person name="Bruggemann H."/>
            <person name="Poehlein A."/>
        </authorList>
    </citation>
    <scope>NUCLEOTIDE SEQUENCE [LARGE SCALE GENOMIC DNA]</scope>
    <source>
        <strain evidence="7 8">P15_C1</strain>
    </source>
</reference>
<comment type="similarity">
    <text evidence="1 4">Belongs to the glycosyl hydrolase 5 (cellulase A) family.</text>
</comment>
<keyword evidence="3 4" id="KW-0326">Glycosidase</keyword>
<dbReference type="PANTHER" id="PTHR31308">
    <property type="match status" value="1"/>
</dbReference>
<dbReference type="InterPro" id="IPR041036">
    <property type="entry name" value="GH5_C"/>
</dbReference>
<evidence type="ECO:0000256" key="4">
    <source>
        <dbReference type="RuleBase" id="RU361153"/>
    </source>
</evidence>
<keyword evidence="8" id="KW-1185">Reference proteome</keyword>
<dbReference type="GO" id="GO:1901136">
    <property type="term" value="P:carbohydrate derivative catabolic process"/>
    <property type="evidence" value="ECO:0007669"/>
    <property type="project" value="UniProtKB-ARBA"/>
</dbReference>
<evidence type="ECO:0000256" key="3">
    <source>
        <dbReference type="ARBA" id="ARBA00023295"/>
    </source>
</evidence>
<dbReference type="KEGG" id="cpsk:Q0N40_08360"/>
<dbReference type="EMBL" id="CP137757">
    <property type="protein sequence ID" value="WPF24539.1"/>
    <property type="molecule type" value="Genomic_DNA"/>
</dbReference>
<evidence type="ECO:0000259" key="5">
    <source>
        <dbReference type="Pfam" id="PF00150"/>
    </source>
</evidence>